<evidence type="ECO:0000259" key="5">
    <source>
        <dbReference type="PROSITE" id="PS50937"/>
    </source>
</evidence>
<dbReference type="OrthoDB" id="9811174at2"/>
<dbReference type="PANTHER" id="PTHR30204:SF69">
    <property type="entry name" value="MERR-FAMILY TRANSCRIPTIONAL REGULATOR"/>
    <property type="match status" value="1"/>
</dbReference>
<evidence type="ECO:0000256" key="4">
    <source>
        <dbReference type="ARBA" id="ARBA00023163"/>
    </source>
</evidence>
<dbReference type="GO" id="GO:0003700">
    <property type="term" value="F:DNA-binding transcription factor activity"/>
    <property type="evidence" value="ECO:0007669"/>
    <property type="project" value="InterPro"/>
</dbReference>
<proteinExistence type="predicted"/>
<keyword evidence="4" id="KW-0804">Transcription</keyword>
<accession>A0A2V1MZB1</accession>
<keyword evidence="1" id="KW-0678">Repressor</keyword>
<protein>
    <submittedName>
        <fullName evidence="6">MerR family transcriptional regulator</fullName>
    </submittedName>
</protein>
<dbReference type="InterPro" id="IPR009061">
    <property type="entry name" value="DNA-bd_dom_put_sf"/>
</dbReference>
<dbReference type="InterPro" id="IPR047057">
    <property type="entry name" value="MerR_fam"/>
</dbReference>
<evidence type="ECO:0000256" key="3">
    <source>
        <dbReference type="ARBA" id="ARBA00023125"/>
    </source>
</evidence>
<dbReference type="Gene3D" id="1.10.1660.10">
    <property type="match status" value="1"/>
</dbReference>
<name>A0A2V1MZB1_9LACO</name>
<dbReference type="PANTHER" id="PTHR30204">
    <property type="entry name" value="REDOX-CYCLING DRUG-SENSING TRANSCRIPTIONAL ACTIVATOR SOXR"/>
    <property type="match status" value="1"/>
</dbReference>
<dbReference type="CDD" id="cd01109">
    <property type="entry name" value="HTH_YyaN"/>
    <property type="match status" value="1"/>
</dbReference>
<gene>
    <name evidence="6" type="ORF">DCM90_05100</name>
</gene>
<dbReference type="EMBL" id="QCXQ01000002">
    <property type="protein sequence ID" value="PWG00309.1"/>
    <property type="molecule type" value="Genomic_DNA"/>
</dbReference>
<dbReference type="AlphaFoldDB" id="A0A2V1MZB1"/>
<keyword evidence="7" id="KW-1185">Reference proteome</keyword>
<keyword evidence="3" id="KW-0238">DNA-binding</keyword>
<evidence type="ECO:0000313" key="6">
    <source>
        <dbReference type="EMBL" id="PWG00309.1"/>
    </source>
</evidence>
<organism evidence="6 7">
    <name type="scientific">Levilactobacillus bambusae</name>
    <dbReference type="NCBI Taxonomy" id="2024736"/>
    <lineage>
        <taxon>Bacteria</taxon>
        <taxon>Bacillati</taxon>
        <taxon>Bacillota</taxon>
        <taxon>Bacilli</taxon>
        <taxon>Lactobacillales</taxon>
        <taxon>Lactobacillaceae</taxon>
        <taxon>Levilactobacillus</taxon>
    </lineage>
</organism>
<evidence type="ECO:0000313" key="7">
    <source>
        <dbReference type="Proteomes" id="UP000245080"/>
    </source>
</evidence>
<comment type="caution">
    <text evidence="6">The sequence shown here is derived from an EMBL/GenBank/DDBJ whole genome shotgun (WGS) entry which is preliminary data.</text>
</comment>
<sequence>MTALDPEKRYRIGEFGALVGLSTYTLRYYEDEGLIRARRDENDQRYYTVNDIGWIGFLLHLKGTGMKLTELKQYVKWRAQGDQTIPQRRDLLEQVREASLAEIREREASLKVLSHKIDWYDGKLDHQIADNESFAEYLSQFSDQD</sequence>
<dbReference type="GO" id="GO:0003677">
    <property type="term" value="F:DNA binding"/>
    <property type="evidence" value="ECO:0007669"/>
    <property type="project" value="UniProtKB-KW"/>
</dbReference>
<dbReference type="InterPro" id="IPR000551">
    <property type="entry name" value="MerR-type_HTH_dom"/>
</dbReference>
<dbReference type="Pfam" id="PF13411">
    <property type="entry name" value="MerR_1"/>
    <property type="match status" value="1"/>
</dbReference>
<dbReference type="Proteomes" id="UP000245080">
    <property type="component" value="Unassembled WGS sequence"/>
</dbReference>
<dbReference type="SMART" id="SM00422">
    <property type="entry name" value="HTH_MERR"/>
    <property type="match status" value="1"/>
</dbReference>
<dbReference type="RefSeq" id="WP_109250256.1">
    <property type="nucleotide sequence ID" value="NZ_QCXQ01000002.1"/>
</dbReference>
<keyword evidence="2" id="KW-0805">Transcription regulation</keyword>
<dbReference type="PROSITE" id="PS50937">
    <property type="entry name" value="HTH_MERR_2"/>
    <property type="match status" value="1"/>
</dbReference>
<evidence type="ECO:0000256" key="1">
    <source>
        <dbReference type="ARBA" id="ARBA00022491"/>
    </source>
</evidence>
<evidence type="ECO:0000256" key="2">
    <source>
        <dbReference type="ARBA" id="ARBA00023015"/>
    </source>
</evidence>
<dbReference type="SUPFAM" id="SSF46955">
    <property type="entry name" value="Putative DNA-binding domain"/>
    <property type="match status" value="1"/>
</dbReference>
<feature type="domain" description="HTH merR-type" evidence="5">
    <location>
        <begin position="9"/>
        <end position="77"/>
    </location>
</feature>
<reference evidence="6 7" key="1">
    <citation type="journal article" date="2018" name="Int. J. Syst. Evol. Microbiol.">
        <title>Lactobacillus bambusae sp. nov., isolated from a traditional fermented Ma-bamboo shoots of Taiwan.</title>
        <authorList>
            <person name="Wang L.-T."/>
        </authorList>
    </citation>
    <scope>NUCLEOTIDE SEQUENCE [LARGE SCALE GENOMIC DNA]</scope>
    <source>
        <strain evidence="6 7">BS-W1</strain>
    </source>
</reference>